<evidence type="ECO:0000313" key="2">
    <source>
        <dbReference type="Proteomes" id="UP001345691"/>
    </source>
</evidence>
<proteinExistence type="predicted"/>
<gene>
    <name evidence="1" type="ORF">LTR69_004472</name>
</gene>
<name>A0ABR0JE50_9EURO</name>
<dbReference type="EMBL" id="JAVRRF010000008">
    <property type="protein sequence ID" value="KAK5062115.1"/>
    <property type="molecule type" value="Genomic_DNA"/>
</dbReference>
<reference evidence="1 2" key="1">
    <citation type="submission" date="2023-08" db="EMBL/GenBank/DDBJ databases">
        <title>Black Yeasts Isolated from many extreme environments.</title>
        <authorList>
            <person name="Coleine C."/>
            <person name="Stajich J.E."/>
            <person name="Selbmann L."/>
        </authorList>
    </citation>
    <scope>NUCLEOTIDE SEQUENCE [LARGE SCALE GENOMIC DNA]</scope>
    <source>
        <strain evidence="1 2">CCFEE 6328</strain>
    </source>
</reference>
<keyword evidence="2" id="KW-1185">Reference proteome</keyword>
<protein>
    <submittedName>
        <fullName evidence="1">Uncharacterized protein</fullName>
    </submittedName>
</protein>
<sequence length="165" mass="19427">MVQCHTLVLEMVGAINEWDTFIEERDSYLLQLDGYLQLQAPDTYEQWRVCMAKSNTLMKTAMGEVKRVVKLFQKYSISLPLSMEMTKDPKYKDQKDFYHQDQTFAVDSVGEYLWSIKGDQDKIRVGDEKLNLTRREKVSPFNFKDYQVPLLYPAIYFFEHPGADD</sequence>
<evidence type="ECO:0000313" key="1">
    <source>
        <dbReference type="EMBL" id="KAK5062115.1"/>
    </source>
</evidence>
<comment type="caution">
    <text evidence="1">The sequence shown here is derived from an EMBL/GenBank/DDBJ whole genome shotgun (WGS) entry which is preliminary data.</text>
</comment>
<organism evidence="1 2">
    <name type="scientific">Exophiala sideris</name>
    <dbReference type="NCBI Taxonomy" id="1016849"/>
    <lineage>
        <taxon>Eukaryota</taxon>
        <taxon>Fungi</taxon>
        <taxon>Dikarya</taxon>
        <taxon>Ascomycota</taxon>
        <taxon>Pezizomycotina</taxon>
        <taxon>Eurotiomycetes</taxon>
        <taxon>Chaetothyriomycetidae</taxon>
        <taxon>Chaetothyriales</taxon>
        <taxon>Herpotrichiellaceae</taxon>
        <taxon>Exophiala</taxon>
    </lineage>
</organism>
<dbReference type="Proteomes" id="UP001345691">
    <property type="component" value="Unassembled WGS sequence"/>
</dbReference>
<accession>A0ABR0JE50</accession>